<feature type="region of interest" description="Disordered" evidence="5">
    <location>
        <begin position="604"/>
        <end position="628"/>
    </location>
</feature>
<accession>A0AAE2CSP9</accession>
<feature type="region of interest" description="Disordered" evidence="5">
    <location>
        <begin position="388"/>
        <end position="452"/>
    </location>
</feature>
<dbReference type="PANTHER" id="PTHR23099">
    <property type="entry name" value="TRANSCRIPTIONAL REGULATOR"/>
    <property type="match status" value="1"/>
</dbReference>
<proteinExistence type="predicted"/>
<feature type="region of interest" description="Disordered" evidence="5">
    <location>
        <begin position="216"/>
        <end position="259"/>
    </location>
</feature>
<feature type="compositionally biased region" description="Acidic residues" evidence="5">
    <location>
        <begin position="240"/>
        <end position="255"/>
    </location>
</feature>
<dbReference type="Proteomes" id="UP001293254">
    <property type="component" value="Unassembled WGS sequence"/>
</dbReference>
<evidence type="ECO:0000313" key="8">
    <source>
        <dbReference type="Proteomes" id="UP001293254"/>
    </source>
</evidence>
<reference evidence="7" key="1">
    <citation type="submission" date="2020-06" db="EMBL/GenBank/DDBJ databases">
        <authorList>
            <person name="Li T."/>
            <person name="Hu X."/>
            <person name="Zhang T."/>
            <person name="Song X."/>
            <person name="Zhang H."/>
            <person name="Dai N."/>
            <person name="Sheng W."/>
            <person name="Hou X."/>
            <person name="Wei L."/>
        </authorList>
    </citation>
    <scope>NUCLEOTIDE SEQUENCE</scope>
    <source>
        <strain evidence="7">3651</strain>
        <tissue evidence="7">Leaf</tissue>
    </source>
</reference>
<keyword evidence="8" id="KW-1185">Reference proteome</keyword>
<dbReference type="GO" id="GO:0003723">
    <property type="term" value="F:RNA binding"/>
    <property type="evidence" value="ECO:0007669"/>
    <property type="project" value="UniProtKB-UniRule"/>
</dbReference>
<feature type="domain" description="RRM" evidence="6">
    <location>
        <begin position="5"/>
        <end position="83"/>
    </location>
</feature>
<dbReference type="InterPro" id="IPR034138">
    <property type="entry name" value="NOP8_RRM"/>
</dbReference>
<comment type="subcellular location">
    <subcellularLocation>
        <location evidence="1">Nucleus</location>
        <location evidence="1">Nucleolus</location>
    </subcellularLocation>
</comment>
<evidence type="ECO:0000313" key="7">
    <source>
        <dbReference type="EMBL" id="KAK4432754.1"/>
    </source>
</evidence>
<protein>
    <submittedName>
        <fullName evidence="7">Protein REPRESSOR OF SILENCING 3</fullName>
    </submittedName>
</protein>
<evidence type="ECO:0000256" key="1">
    <source>
        <dbReference type="ARBA" id="ARBA00004604"/>
    </source>
</evidence>
<dbReference type="InterPro" id="IPR000504">
    <property type="entry name" value="RRM_dom"/>
</dbReference>
<dbReference type="GO" id="GO:0005730">
    <property type="term" value="C:nucleolus"/>
    <property type="evidence" value="ECO:0007669"/>
    <property type="project" value="UniProtKB-SubCell"/>
</dbReference>
<reference evidence="7" key="2">
    <citation type="journal article" date="2024" name="Plant">
        <title>Genomic evolution and insights into agronomic trait innovations of Sesamum species.</title>
        <authorList>
            <person name="Miao H."/>
            <person name="Wang L."/>
            <person name="Qu L."/>
            <person name="Liu H."/>
            <person name="Sun Y."/>
            <person name="Le M."/>
            <person name="Wang Q."/>
            <person name="Wei S."/>
            <person name="Zheng Y."/>
            <person name="Lin W."/>
            <person name="Duan Y."/>
            <person name="Cao H."/>
            <person name="Xiong S."/>
            <person name="Wang X."/>
            <person name="Wei L."/>
            <person name="Li C."/>
            <person name="Ma Q."/>
            <person name="Ju M."/>
            <person name="Zhao R."/>
            <person name="Li G."/>
            <person name="Mu C."/>
            <person name="Tian Q."/>
            <person name="Mei H."/>
            <person name="Zhang T."/>
            <person name="Gao T."/>
            <person name="Zhang H."/>
        </authorList>
    </citation>
    <scope>NUCLEOTIDE SEQUENCE</scope>
    <source>
        <strain evidence="7">3651</strain>
    </source>
</reference>
<feature type="compositionally biased region" description="Basic and acidic residues" evidence="5">
    <location>
        <begin position="564"/>
        <end position="575"/>
    </location>
</feature>
<dbReference type="SUPFAM" id="SSF54928">
    <property type="entry name" value="RNA-binding domain, RBD"/>
    <property type="match status" value="1"/>
</dbReference>
<dbReference type="EMBL" id="JACGWO010000003">
    <property type="protein sequence ID" value="KAK4432754.1"/>
    <property type="molecule type" value="Genomic_DNA"/>
</dbReference>
<dbReference type="InterPro" id="IPR035979">
    <property type="entry name" value="RBD_domain_sf"/>
</dbReference>
<keyword evidence="3" id="KW-0539">Nucleus</keyword>
<sequence length="628" mass="69382">MGERLRIYVGGLGSSVQEDDLRKTFTSPVLGDVESVEIIRSKGRSFAYLDFLPASDKGLAKLFSTYNGCMWKGGRLKLEKAKEDYLLRLRREWAEDAELETKLSSNVDADESVQTLQKPSKDQDIAKMQLNIFFPKLRKIKPIPLRGTGKHKYSFQRVEVPPLPIHFCDCEEHSGPPESAKRNFTDDREAETYGVNEDELNMMKSILDKLLEKENGSNTVPNEAEFTGEANHNVTSADEFQVDDDDEDQGSDEDNLIINIVGQPRKRVALSGDRGQKTIAANQDSLAREAESLSSSIHKKHGSEKDKHLSDKKRKQSVLGSCSTDSIPSKSKAMKGAAHDSTGDQFALNIQPTDVESGTIPSGCDVASSHKTAWKDLVREKESTAFHISDILTGPSPEVEAKPRSDLRAASPCFNGKDGQEDQSSKDNELEKLSDVQSTQPCEIDDKSGRGASWRHKSSWLQLVADTNNREFNIAQILPGVTFEKQELQPFNGIDSSSSRNAKQQRSVRMDQNSPIEDISKSQGRANKDIHVTPRNVDALAKEQKLAGPDGEPPNSDTNQTVKGNDEASAPEHDTYLIPNNRAMGDTIISETCPFMRSAASMKEWAKSKAALSGSRKKKGKGKESVKD</sequence>
<dbReference type="Pfam" id="PF00076">
    <property type="entry name" value="RRM_1"/>
    <property type="match status" value="1"/>
</dbReference>
<evidence type="ECO:0000256" key="3">
    <source>
        <dbReference type="ARBA" id="ARBA00023242"/>
    </source>
</evidence>
<dbReference type="PROSITE" id="PS50102">
    <property type="entry name" value="RRM"/>
    <property type="match status" value="1"/>
</dbReference>
<feature type="compositionally biased region" description="Polar residues" evidence="5">
    <location>
        <begin position="318"/>
        <end position="329"/>
    </location>
</feature>
<feature type="region of interest" description="Disordered" evidence="5">
    <location>
        <begin position="285"/>
        <end position="340"/>
    </location>
</feature>
<dbReference type="PANTHER" id="PTHR23099:SF0">
    <property type="entry name" value="GERM CELL NUCLEAR ACIDIC PROTEIN"/>
    <property type="match status" value="1"/>
</dbReference>
<dbReference type="AlphaFoldDB" id="A0AAE2CSP9"/>
<keyword evidence="2 4" id="KW-0694">RNA-binding</keyword>
<feature type="compositionally biased region" description="Basic and acidic residues" evidence="5">
    <location>
        <begin position="418"/>
        <end position="434"/>
    </location>
</feature>
<dbReference type="Gene3D" id="3.30.70.330">
    <property type="match status" value="1"/>
</dbReference>
<comment type="caution">
    <text evidence="7">The sequence shown here is derived from an EMBL/GenBank/DDBJ whole genome shotgun (WGS) entry which is preliminary data.</text>
</comment>
<dbReference type="SMART" id="SM00360">
    <property type="entry name" value="RRM"/>
    <property type="match status" value="1"/>
</dbReference>
<name>A0AAE2CSP9_9LAMI</name>
<organism evidence="7 8">
    <name type="scientific">Sesamum alatum</name>
    <dbReference type="NCBI Taxonomy" id="300844"/>
    <lineage>
        <taxon>Eukaryota</taxon>
        <taxon>Viridiplantae</taxon>
        <taxon>Streptophyta</taxon>
        <taxon>Embryophyta</taxon>
        <taxon>Tracheophyta</taxon>
        <taxon>Spermatophyta</taxon>
        <taxon>Magnoliopsida</taxon>
        <taxon>eudicotyledons</taxon>
        <taxon>Gunneridae</taxon>
        <taxon>Pentapetalae</taxon>
        <taxon>asterids</taxon>
        <taxon>lamiids</taxon>
        <taxon>Lamiales</taxon>
        <taxon>Pedaliaceae</taxon>
        <taxon>Sesamum</taxon>
    </lineage>
</organism>
<feature type="compositionally biased region" description="Polar residues" evidence="5">
    <location>
        <begin position="494"/>
        <end position="525"/>
    </location>
</feature>
<evidence type="ECO:0000256" key="2">
    <source>
        <dbReference type="ARBA" id="ARBA00022884"/>
    </source>
</evidence>
<evidence type="ECO:0000256" key="4">
    <source>
        <dbReference type="PROSITE-ProRule" id="PRU00176"/>
    </source>
</evidence>
<feature type="region of interest" description="Disordered" evidence="5">
    <location>
        <begin position="490"/>
        <end position="581"/>
    </location>
</feature>
<dbReference type="InterPro" id="IPR012677">
    <property type="entry name" value="Nucleotide-bd_a/b_plait_sf"/>
</dbReference>
<gene>
    <name evidence="7" type="ORF">Salat_1037600</name>
</gene>
<evidence type="ECO:0000259" key="6">
    <source>
        <dbReference type="PROSITE" id="PS50102"/>
    </source>
</evidence>
<evidence type="ECO:0000256" key="5">
    <source>
        <dbReference type="SAM" id="MobiDB-lite"/>
    </source>
</evidence>
<dbReference type="CDD" id="cd12226">
    <property type="entry name" value="RRM_NOL8"/>
    <property type="match status" value="1"/>
</dbReference>